<dbReference type="PANTHER" id="PTHR43699:SF1">
    <property type="entry name" value="3-DEHYDROQUINATE DEHYDRATASE"/>
    <property type="match status" value="1"/>
</dbReference>
<feature type="binding site" evidence="4">
    <location>
        <position position="213"/>
    </location>
    <ligand>
        <name>3-dehydroquinate</name>
        <dbReference type="ChEBI" id="CHEBI:32364"/>
    </ligand>
</feature>
<comment type="catalytic activity">
    <reaction evidence="1 4">
        <text>3-dehydroquinate = 3-dehydroshikimate + H2O</text>
        <dbReference type="Rhea" id="RHEA:21096"/>
        <dbReference type="ChEBI" id="CHEBI:15377"/>
        <dbReference type="ChEBI" id="CHEBI:16630"/>
        <dbReference type="ChEBI" id="CHEBI:32364"/>
        <dbReference type="EC" id="4.2.1.10"/>
    </reaction>
</comment>
<dbReference type="InterPro" id="IPR050146">
    <property type="entry name" value="Type-I_3-dehydroquinase"/>
</dbReference>
<dbReference type="NCBIfam" id="TIGR01093">
    <property type="entry name" value="aroD"/>
    <property type="match status" value="1"/>
</dbReference>
<evidence type="ECO:0000256" key="4">
    <source>
        <dbReference type="HAMAP-Rule" id="MF_00214"/>
    </source>
</evidence>
<feature type="binding site" evidence="4">
    <location>
        <position position="83"/>
    </location>
    <ligand>
        <name>3-dehydroquinate</name>
        <dbReference type="ChEBI" id="CHEBI:32364"/>
    </ligand>
</feature>
<dbReference type="CDD" id="cd00502">
    <property type="entry name" value="DHQase_I"/>
    <property type="match status" value="1"/>
</dbReference>
<dbReference type="EC" id="4.2.1.10" evidence="4"/>
<feature type="active site" description="Schiff-base intermediate with substrate" evidence="4">
    <location>
        <position position="171"/>
    </location>
</feature>
<feature type="active site" description="Proton donor/acceptor" evidence="4">
    <location>
        <position position="144"/>
    </location>
</feature>
<evidence type="ECO:0000256" key="1">
    <source>
        <dbReference type="ARBA" id="ARBA00001864"/>
    </source>
</evidence>
<evidence type="ECO:0000256" key="2">
    <source>
        <dbReference type="ARBA" id="ARBA00023239"/>
    </source>
</evidence>
<keyword evidence="4" id="KW-0028">Amino-acid biosynthesis</keyword>
<dbReference type="Gene3D" id="3.20.20.70">
    <property type="entry name" value="Aldolase class I"/>
    <property type="match status" value="1"/>
</dbReference>
<dbReference type="GO" id="GO:0003855">
    <property type="term" value="F:3-dehydroquinate dehydratase activity"/>
    <property type="evidence" value="ECO:0007669"/>
    <property type="project" value="UniProtKB-EC"/>
</dbReference>
<dbReference type="SUPFAM" id="SSF51569">
    <property type="entry name" value="Aldolase"/>
    <property type="match status" value="1"/>
</dbReference>
<dbReference type="PANTHER" id="PTHR43699">
    <property type="entry name" value="3-DEHYDROQUINATE DEHYDRATASE"/>
    <property type="match status" value="1"/>
</dbReference>
<keyword evidence="2 4" id="KW-0456">Lyase</keyword>
<accession>A0ABY5VE48</accession>
<comment type="pathway">
    <text evidence="4">Metabolic intermediate biosynthesis; chorismate biosynthesis; chorismate from D-erythrose 4-phosphate and phosphoenolpyruvate: step 3/7.</text>
</comment>
<evidence type="ECO:0000313" key="5">
    <source>
        <dbReference type="EMBL" id="UWP58513.1"/>
    </source>
</evidence>
<feature type="binding site" evidence="4">
    <location>
        <begin position="47"/>
        <end position="49"/>
    </location>
    <ligand>
        <name>3-dehydroquinate</name>
        <dbReference type="ChEBI" id="CHEBI:32364"/>
    </ligand>
</feature>
<reference evidence="5" key="1">
    <citation type="journal article" date="2022" name="Cell">
        <title>Design, construction, and in vivo augmentation of a complex gut microbiome.</title>
        <authorList>
            <person name="Cheng A.G."/>
            <person name="Ho P.Y."/>
            <person name="Aranda-Diaz A."/>
            <person name="Jain S."/>
            <person name="Yu F.B."/>
            <person name="Meng X."/>
            <person name="Wang M."/>
            <person name="Iakiviak M."/>
            <person name="Nagashima K."/>
            <person name="Zhao A."/>
            <person name="Murugkar P."/>
            <person name="Patil A."/>
            <person name="Atabakhsh K."/>
            <person name="Weakley A."/>
            <person name="Yan J."/>
            <person name="Brumbaugh A.R."/>
            <person name="Higginbottom S."/>
            <person name="Dimas A."/>
            <person name="Shiver A.L."/>
            <person name="Deutschbauer A."/>
            <person name="Neff N."/>
            <person name="Sonnenburg J.L."/>
            <person name="Huang K.C."/>
            <person name="Fischbach M.A."/>
        </authorList>
    </citation>
    <scope>NUCLEOTIDE SEQUENCE</scope>
    <source>
        <strain evidence="5">DSM 19829</strain>
    </source>
</reference>
<sequence length="254" mass="27552">MIQPIQLGSLTIGDGMPKICVPITGRTKEDIIRQAEGIRAAGADLAEWRADYFENVENLQDVTAALSTVHAILCDIPLLFTFRTRQEGGVLDISTKDYVNINASAAETGLADAVDVEIFREKGAVQQLIRKIHQNGCVVVGSNHHFTKTPAKEELLAIFDRMDDAGADILKIAVMPEKQEDVLTLLAATYEETKRTTHPVITMAMSGMGAVSRISGEIFGSSVTFASVEECSAPGQLPIGDLKQMLGVLHRSMR</sequence>
<comment type="caution">
    <text evidence="4">Lacks conserved residue(s) required for the propagation of feature annotation.</text>
</comment>
<keyword evidence="6" id="KW-1185">Reference proteome</keyword>
<protein>
    <recommendedName>
        <fullName evidence="4">3-dehydroquinate dehydratase</fullName>
        <shortName evidence="4">3-dehydroquinase</shortName>
        <ecNumber evidence="4">4.2.1.10</ecNumber>
    </recommendedName>
    <alternativeName>
        <fullName evidence="4">Type I DHQase</fullName>
    </alternativeName>
    <alternativeName>
        <fullName evidence="4">Type I dehydroquinase</fullName>
        <shortName evidence="4">DHQ1</shortName>
    </alternativeName>
</protein>
<keyword evidence="4" id="KW-0057">Aromatic amino acid biosynthesis</keyword>
<dbReference type="InterPro" id="IPR001381">
    <property type="entry name" value="DHquinase_I"/>
</dbReference>
<gene>
    <name evidence="4 5" type="primary">aroD</name>
    <name evidence="5" type="ORF">NQ502_14150</name>
</gene>
<dbReference type="Proteomes" id="UP001060164">
    <property type="component" value="Chromosome"/>
</dbReference>
<dbReference type="EMBL" id="CP102290">
    <property type="protein sequence ID" value="UWP58513.1"/>
    <property type="molecule type" value="Genomic_DNA"/>
</dbReference>
<comment type="similarity">
    <text evidence="4">Belongs to the type-I 3-dehydroquinase family.</text>
</comment>
<dbReference type="InterPro" id="IPR013785">
    <property type="entry name" value="Aldolase_TIM"/>
</dbReference>
<evidence type="ECO:0000256" key="3">
    <source>
        <dbReference type="ARBA" id="ARBA00023270"/>
    </source>
</evidence>
<comment type="subunit">
    <text evidence="4">Homodimer.</text>
</comment>
<comment type="function">
    <text evidence="4">Involved in the third step of the chorismate pathway, which leads to the biosynthesis of aromatic amino acids. Catalyzes the cis-dehydration of 3-dehydroquinate (DHQ) and introduces the first double bond of the aromatic ring to yield 3-dehydroshikimate.</text>
</comment>
<proteinExistence type="inferred from homology"/>
<keyword evidence="3 4" id="KW-0704">Schiff base</keyword>
<feature type="binding site" evidence="4">
    <location>
        <position position="232"/>
    </location>
    <ligand>
        <name>3-dehydroquinate</name>
        <dbReference type="ChEBI" id="CHEBI:32364"/>
    </ligand>
</feature>
<feature type="binding site" evidence="4">
    <location>
        <position position="236"/>
    </location>
    <ligand>
        <name>3-dehydroquinate</name>
        <dbReference type="ChEBI" id="CHEBI:32364"/>
    </ligand>
</feature>
<name>A0ABY5VE48_9FIRM</name>
<organism evidence="5 6">
    <name type="scientific">Ruminococcus gauvreauii</name>
    <dbReference type="NCBI Taxonomy" id="438033"/>
    <lineage>
        <taxon>Bacteria</taxon>
        <taxon>Bacillati</taxon>
        <taxon>Bacillota</taxon>
        <taxon>Clostridia</taxon>
        <taxon>Eubacteriales</taxon>
        <taxon>Oscillospiraceae</taxon>
        <taxon>Ruminococcus</taxon>
    </lineage>
</organism>
<dbReference type="RefSeq" id="WP_044983290.1">
    <property type="nucleotide sequence ID" value="NZ_CABLBR010000015.1"/>
</dbReference>
<evidence type="ECO:0000313" key="6">
    <source>
        <dbReference type="Proteomes" id="UP001060164"/>
    </source>
</evidence>
<dbReference type="HAMAP" id="MF_00214">
    <property type="entry name" value="AroD"/>
    <property type="match status" value="1"/>
</dbReference>
<dbReference type="Pfam" id="PF01487">
    <property type="entry name" value="DHquinase_I"/>
    <property type="match status" value="1"/>
</dbReference>